<dbReference type="PANTHER" id="PTHR30065:SF8">
    <property type="entry name" value="FLAGELLAR BIOSYNTHETIC PROTEIN FLIR"/>
    <property type="match status" value="1"/>
</dbReference>
<evidence type="ECO:0000256" key="6">
    <source>
        <dbReference type="ARBA" id="ARBA00022989"/>
    </source>
</evidence>
<feature type="transmembrane region" description="Helical" evidence="10">
    <location>
        <begin position="12"/>
        <end position="32"/>
    </location>
</feature>
<organism evidence="11 12">
    <name type="scientific">Candidatus Nitrotoga arctica</name>
    <dbReference type="NCBI Taxonomy" id="453162"/>
    <lineage>
        <taxon>Bacteria</taxon>
        <taxon>Pseudomonadati</taxon>
        <taxon>Pseudomonadota</taxon>
        <taxon>Betaproteobacteria</taxon>
        <taxon>Nitrosomonadales</taxon>
        <taxon>Gallionellaceae</taxon>
        <taxon>Candidatus Nitrotoga</taxon>
    </lineage>
</organism>
<comment type="similarity">
    <text evidence="2 10">Belongs to the FliR/MopE/SpaR family.</text>
</comment>
<evidence type="ECO:0000313" key="12">
    <source>
        <dbReference type="Proteomes" id="UP000839052"/>
    </source>
</evidence>
<keyword evidence="5 10" id="KW-0812">Transmembrane</keyword>
<evidence type="ECO:0000256" key="2">
    <source>
        <dbReference type="ARBA" id="ARBA00009772"/>
    </source>
</evidence>
<comment type="subcellular location">
    <subcellularLocation>
        <location evidence="10">Cell membrane</location>
        <topology evidence="10">Multi-pass membrane protein</topology>
    </subcellularLocation>
    <subcellularLocation>
        <location evidence="10">Bacterial flagellum basal body</location>
    </subcellularLocation>
</comment>
<feature type="transmembrane region" description="Helical" evidence="10">
    <location>
        <begin position="212"/>
        <end position="238"/>
    </location>
</feature>
<comment type="function">
    <text evidence="1 10">Role in flagellar biosynthesis.</text>
</comment>
<feature type="transmembrane region" description="Helical" evidence="10">
    <location>
        <begin position="187"/>
        <end position="205"/>
    </location>
</feature>
<name>A0ABN8AIV6_9PROT</name>
<feature type="transmembrane region" description="Helical" evidence="10">
    <location>
        <begin position="99"/>
        <end position="115"/>
    </location>
</feature>
<keyword evidence="12" id="KW-1185">Reference proteome</keyword>
<evidence type="ECO:0000256" key="3">
    <source>
        <dbReference type="ARBA" id="ARBA00021717"/>
    </source>
</evidence>
<keyword evidence="6 10" id="KW-1133">Transmembrane helix</keyword>
<dbReference type="PANTHER" id="PTHR30065">
    <property type="entry name" value="FLAGELLAR BIOSYNTHETIC PROTEIN FLIR"/>
    <property type="match status" value="1"/>
</dbReference>
<evidence type="ECO:0000256" key="8">
    <source>
        <dbReference type="ARBA" id="ARBA00023143"/>
    </source>
</evidence>
<feature type="transmembrane region" description="Helical" evidence="10">
    <location>
        <begin position="70"/>
        <end position="92"/>
    </location>
</feature>
<dbReference type="PRINTS" id="PR00953">
    <property type="entry name" value="TYPE3IMRPROT"/>
</dbReference>
<evidence type="ECO:0000256" key="10">
    <source>
        <dbReference type="RuleBase" id="RU362071"/>
    </source>
</evidence>
<keyword evidence="8 10" id="KW-0975">Bacterial flagellum</keyword>
<dbReference type="RefSeq" id="WP_239796555.1">
    <property type="nucleotide sequence ID" value="NZ_OU912926.1"/>
</dbReference>
<feature type="transmembrane region" description="Helical" evidence="10">
    <location>
        <begin position="44"/>
        <end position="64"/>
    </location>
</feature>
<proteinExistence type="inferred from homology"/>
<keyword evidence="11" id="KW-0966">Cell projection</keyword>
<evidence type="ECO:0000256" key="4">
    <source>
        <dbReference type="ARBA" id="ARBA00022475"/>
    </source>
</evidence>
<gene>
    <name evidence="11" type="primary">fliR</name>
    <name evidence="11" type="ORF">NTG6680_1403</name>
</gene>
<protein>
    <recommendedName>
        <fullName evidence="3 9">Flagellar biosynthetic protein FliR</fullName>
    </recommendedName>
</protein>
<dbReference type="InterPro" id="IPR006303">
    <property type="entry name" value="FliR"/>
</dbReference>
<evidence type="ECO:0000256" key="9">
    <source>
        <dbReference type="NCBIfam" id="TIGR01400"/>
    </source>
</evidence>
<keyword evidence="11" id="KW-0282">Flagellum</keyword>
<dbReference type="InterPro" id="IPR002010">
    <property type="entry name" value="T3SS_IM_R"/>
</dbReference>
<dbReference type="NCBIfam" id="TIGR01400">
    <property type="entry name" value="fliR"/>
    <property type="match status" value="1"/>
</dbReference>
<dbReference type="Proteomes" id="UP000839052">
    <property type="component" value="Chromosome"/>
</dbReference>
<evidence type="ECO:0000256" key="5">
    <source>
        <dbReference type="ARBA" id="ARBA00022692"/>
    </source>
</evidence>
<keyword evidence="4 10" id="KW-1003">Cell membrane</keyword>
<evidence type="ECO:0000313" key="11">
    <source>
        <dbReference type="EMBL" id="CAG9932656.1"/>
    </source>
</evidence>
<evidence type="ECO:0000256" key="7">
    <source>
        <dbReference type="ARBA" id="ARBA00023136"/>
    </source>
</evidence>
<dbReference type="Pfam" id="PF01311">
    <property type="entry name" value="Bac_export_1"/>
    <property type="match status" value="1"/>
</dbReference>
<sequence>MITVTSAQLSSWLALFIFPFVRILAMIASSPILGNKQVPVRIKIGLSILLTIIMVPTLTVQSNIDPASALGFFILIQQLLAGLAIGFTMRLIFTAIEMAGDMIGIQMGLGFAIFYDPQNTSYTPVIAQILSVLAMLAFLSFNGHLIMLEALADSFRAFPVNSAPPAAIALHTLASWGGSIFSNALQLSMPVIGALLISNFALGILTRSAPQLNIFAVGFPITLTIGFATVMLLLPHIIPLLENITHTSLDTVQRVMHLLGKP</sequence>
<keyword evidence="11" id="KW-0969">Cilium</keyword>
<keyword evidence="7 10" id="KW-0472">Membrane</keyword>
<reference evidence="11 12" key="1">
    <citation type="submission" date="2021-10" db="EMBL/GenBank/DDBJ databases">
        <authorList>
            <person name="Koch H."/>
        </authorList>
    </citation>
    <scope>NUCLEOTIDE SEQUENCE [LARGE SCALE GENOMIC DNA]</scope>
    <source>
        <strain evidence="11">6680</strain>
    </source>
</reference>
<evidence type="ECO:0000256" key="1">
    <source>
        <dbReference type="ARBA" id="ARBA00002578"/>
    </source>
</evidence>
<dbReference type="EMBL" id="OU912926">
    <property type="protein sequence ID" value="CAG9932656.1"/>
    <property type="molecule type" value="Genomic_DNA"/>
</dbReference>
<feature type="transmembrane region" description="Helical" evidence="10">
    <location>
        <begin position="121"/>
        <end position="141"/>
    </location>
</feature>
<accession>A0ABN8AIV6</accession>